<dbReference type="Proteomes" id="UP000617628">
    <property type="component" value="Unassembled WGS sequence"/>
</dbReference>
<comment type="caution">
    <text evidence="2">The sequence shown here is derived from an EMBL/GenBank/DDBJ whole genome shotgun (WGS) entry which is preliminary data.</text>
</comment>
<protein>
    <submittedName>
        <fullName evidence="2">Glycosyltransferase</fullName>
    </submittedName>
</protein>
<proteinExistence type="predicted"/>
<dbReference type="InterPro" id="IPR050834">
    <property type="entry name" value="Glycosyltransf_2"/>
</dbReference>
<keyword evidence="3" id="KW-1185">Reference proteome</keyword>
<dbReference type="EMBL" id="JAENIL010000027">
    <property type="protein sequence ID" value="MBK1878224.1"/>
    <property type="molecule type" value="Genomic_DNA"/>
</dbReference>
<reference evidence="2" key="1">
    <citation type="submission" date="2021-01" db="EMBL/GenBank/DDBJ databases">
        <title>Modified the classification status of verrucomicrobia.</title>
        <authorList>
            <person name="Feng X."/>
        </authorList>
    </citation>
    <scope>NUCLEOTIDE SEQUENCE</scope>
    <source>
        <strain evidence="2">KCTC 13126</strain>
    </source>
</reference>
<dbReference type="AlphaFoldDB" id="A0A934VS74"/>
<dbReference type="PANTHER" id="PTHR43685:SF2">
    <property type="entry name" value="GLYCOSYLTRANSFERASE 2-LIKE DOMAIN-CONTAINING PROTEIN"/>
    <property type="match status" value="1"/>
</dbReference>
<dbReference type="SUPFAM" id="SSF53448">
    <property type="entry name" value="Nucleotide-diphospho-sugar transferases"/>
    <property type="match status" value="1"/>
</dbReference>
<dbReference type="InterPro" id="IPR029063">
    <property type="entry name" value="SAM-dependent_MTases_sf"/>
</dbReference>
<name>A0A934VS74_9BACT</name>
<dbReference type="SUPFAM" id="SSF53335">
    <property type="entry name" value="S-adenosyl-L-methionine-dependent methyltransferases"/>
    <property type="match status" value="1"/>
</dbReference>
<dbReference type="InterPro" id="IPR001173">
    <property type="entry name" value="Glyco_trans_2-like"/>
</dbReference>
<dbReference type="Gene3D" id="3.90.550.10">
    <property type="entry name" value="Spore Coat Polysaccharide Biosynthesis Protein SpsA, Chain A"/>
    <property type="match status" value="1"/>
</dbReference>
<accession>A0A934VS74</accession>
<organism evidence="2 3">
    <name type="scientific">Pelagicoccus mobilis</name>
    <dbReference type="NCBI Taxonomy" id="415221"/>
    <lineage>
        <taxon>Bacteria</taxon>
        <taxon>Pseudomonadati</taxon>
        <taxon>Verrucomicrobiota</taxon>
        <taxon>Opitutia</taxon>
        <taxon>Puniceicoccales</taxon>
        <taxon>Pelagicoccaceae</taxon>
        <taxon>Pelagicoccus</taxon>
    </lineage>
</organism>
<evidence type="ECO:0000313" key="3">
    <source>
        <dbReference type="Proteomes" id="UP000617628"/>
    </source>
</evidence>
<evidence type="ECO:0000259" key="1">
    <source>
        <dbReference type="Pfam" id="PF00535"/>
    </source>
</evidence>
<dbReference type="PANTHER" id="PTHR43685">
    <property type="entry name" value="GLYCOSYLTRANSFERASE"/>
    <property type="match status" value="1"/>
</dbReference>
<dbReference type="RefSeq" id="WP_200356436.1">
    <property type="nucleotide sequence ID" value="NZ_JAENIL010000027.1"/>
</dbReference>
<gene>
    <name evidence="2" type="ORF">JIN87_15195</name>
</gene>
<dbReference type="Pfam" id="PF00535">
    <property type="entry name" value="Glycos_transf_2"/>
    <property type="match status" value="1"/>
</dbReference>
<evidence type="ECO:0000313" key="2">
    <source>
        <dbReference type="EMBL" id="MBK1878224.1"/>
    </source>
</evidence>
<dbReference type="InterPro" id="IPR029044">
    <property type="entry name" value="Nucleotide-diphossugar_trans"/>
</dbReference>
<sequence>MEFTICLSTYNRAGLLGGAIESALRQTLPATEILIVDDGSEDETEKVVSQFTSPSIRYIKKEHSGVSETRNRGVREAKGDYIVALADDDELPEHCLKSHMENFLRTPGLMFSYGDHILIDEEGKQTGIQRFEDWTPERLIGQLALENPLPDAGCCLKKEAYQKIGYYDVTLPRAVDYDLWARFAIKGLKAAHMGNTCSRYRVHDNSLTGASPRRTTDRAIRQKVIDSTKTEELFPEFDFERLRTISKKRPLWLWGASDLGLAHLSIFQKAGLEISGFVDSDPKKHGQTLAEKPIRSPDCTLTEPKPFLVISSCAQTPIAAALKKRSYREHDDWAILRKLTYAT</sequence>
<feature type="domain" description="Glycosyltransferase 2-like" evidence="1">
    <location>
        <begin position="4"/>
        <end position="108"/>
    </location>
</feature>